<evidence type="ECO:0000313" key="1">
    <source>
        <dbReference type="EMBL" id="MBW74192.1"/>
    </source>
</evidence>
<sequence>MVCFVLIRNRLTMLESMIFIPIMAYRPPMQFREPALNAIKAFALRPTLRSGRKRSGSKQSASGPQISLRRCVAYMLSTIRLPLGIANPPISISRIT</sequence>
<name>A0A2M4D9D2_ANODA</name>
<protein>
    <submittedName>
        <fullName evidence="1">Putative secreted protein</fullName>
    </submittedName>
</protein>
<reference evidence="1" key="1">
    <citation type="submission" date="2018-01" db="EMBL/GenBank/DDBJ databases">
        <title>An insight into the sialome of Amazonian anophelines.</title>
        <authorList>
            <person name="Ribeiro J.M."/>
            <person name="Scarpassa V."/>
            <person name="Calvo E."/>
        </authorList>
    </citation>
    <scope>NUCLEOTIDE SEQUENCE</scope>
</reference>
<proteinExistence type="predicted"/>
<dbReference type="AlphaFoldDB" id="A0A2M4D9D2"/>
<dbReference type="EMBL" id="GGFL01010014">
    <property type="protein sequence ID" value="MBW74192.1"/>
    <property type="molecule type" value="Transcribed_RNA"/>
</dbReference>
<organism evidence="1">
    <name type="scientific">Anopheles darlingi</name>
    <name type="common">Mosquito</name>
    <dbReference type="NCBI Taxonomy" id="43151"/>
    <lineage>
        <taxon>Eukaryota</taxon>
        <taxon>Metazoa</taxon>
        <taxon>Ecdysozoa</taxon>
        <taxon>Arthropoda</taxon>
        <taxon>Hexapoda</taxon>
        <taxon>Insecta</taxon>
        <taxon>Pterygota</taxon>
        <taxon>Neoptera</taxon>
        <taxon>Endopterygota</taxon>
        <taxon>Diptera</taxon>
        <taxon>Nematocera</taxon>
        <taxon>Culicoidea</taxon>
        <taxon>Culicidae</taxon>
        <taxon>Anophelinae</taxon>
        <taxon>Anopheles</taxon>
    </lineage>
</organism>
<accession>A0A2M4D9D2</accession>